<feature type="compositionally biased region" description="Basic and acidic residues" evidence="2">
    <location>
        <begin position="18"/>
        <end position="30"/>
    </location>
</feature>
<evidence type="ECO:0008006" key="5">
    <source>
        <dbReference type="Google" id="ProtNLM"/>
    </source>
</evidence>
<dbReference type="PANTHER" id="PTHR14845:SF5">
    <property type="entry name" value="BASAL BODY-ORIENTATION FACTOR 1"/>
    <property type="match status" value="1"/>
</dbReference>
<dbReference type="EMBL" id="CAXLJL010000068">
    <property type="protein sequence ID" value="CAL5130608.1"/>
    <property type="molecule type" value="Genomic_DNA"/>
</dbReference>
<sequence>MPRKSKKKGKQGKKGAGKKNDAAKKLAKRKGLEDVKRIAKVNAQIWEKRVEIAERVSERMQERAKQLADEKATIADVLKQTERDTIDVFAYLKKEDDTSKRTISKLNKDLCTSIQTHKKEKEELMAQVQENLNMLEEKLKHKEEDMLLLRRALSELIEFRDEKDMFNAKMRMMESRVTQGNVERQEIIEKMELKFFDEKLRLRQESIRSIQAIAEDAHRHVLSNLSLSIKKVYKQNMDMRIIIKYLKDQFNCMKQTSENLNQENKQLLLEKEILEATLSEKISEMKFMREKLKQRLNTSHLLFYRSSDTTAADPLWPLDIDYVRHRISGTLFTDRVCRIKDLTRPLELARHLQ</sequence>
<evidence type="ECO:0000256" key="1">
    <source>
        <dbReference type="SAM" id="Coils"/>
    </source>
</evidence>
<evidence type="ECO:0000256" key="2">
    <source>
        <dbReference type="SAM" id="MobiDB-lite"/>
    </source>
</evidence>
<dbReference type="PANTHER" id="PTHR14845">
    <property type="entry name" value="COILED-COIL DOMAIN-CONTAINING 166"/>
    <property type="match status" value="1"/>
</dbReference>
<accession>A0AAV2T2G1</accession>
<evidence type="ECO:0000313" key="4">
    <source>
        <dbReference type="Proteomes" id="UP001497525"/>
    </source>
</evidence>
<evidence type="ECO:0000313" key="3">
    <source>
        <dbReference type="EMBL" id="CAL5130608.1"/>
    </source>
</evidence>
<feature type="compositionally biased region" description="Basic residues" evidence="2">
    <location>
        <begin position="1"/>
        <end position="17"/>
    </location>
</feature>
<proteinExistence type="predicted"/>
<name>A0AAV2T2G1_CALDB</name>
<keyword evidence="1" id="KW-0175">Coiled coil</keyword>
<organism evidence="3 4">
    <name type="scientific">Calicophoron daubneyi</name>
    <name type="common">Rumen fluke</name>
    <name type="synonym">Paramphistomum daubneyi</name>
    <dbReference type="NCBI Taxonomy" id="300641"/>
    <lineage>
        <taxon>Eukaryota</taxon>
        <taxon>Metazoa</taxon>
        <taxon>Spiralia</taxon>
        <taxon>Lophotrochozoa</taxon>
        <taxon>Platyhelminthes</taxon>
        <taxon>Trematoda</taxon>
        <taxon>Digenea</taxon>
        <taxon>Plagiorchiida</taxon>
        <taxon>Pronocephalata</taxon>
        <taxon>Paramphistomoidea</taxon>
        <taxon>Paramphistomidae</taxon>
        <taxon>Calicophoron</taxon>
    </lineage>
</organism>
<protein>
    <recommendedName>
        <fullName evidence="5">Coiled-coil domain-containing protein 176</fullName>
    </recommendedName>
</protein>
<gene>
    <name evidence="3" type="ORF">CDAUBV1_LOCUS2785</name>
</gene>
<dbReference type="Proteomes" id="UP001497525">
    <property type="component" value="Unassembled WGS sequence"/>
</dbReference>
<reference evidence="3" key="1">
    <citation type="submission" date="2024-06" db="EMBL/GenBank/DDBJ databases">
        <authorList>
            <person name="Liu X."/>
            <person name="Lenzi L."/>
            <person name="Haldenby T S."/>
            <person name="Uol C."/>
        </authorList>
    </citation>
    <scope>NUCLEOTIDE SEQUENCE</scope>
</reference>
<feature type="coiled-coil region" evidence="1">
    <location>
        <begin position="43"/>
        <end position="152"/>
    </location>
</feature>
<dbReference type="AlphaFoldDB" id="A0AAV2T2G1"/>
<feature type="coiled-coil region" evidence="1">
    <location>
        <begin position="243"/>
        <end position="291"/>
    </location>
</feature>
<comment type="caution">
    <text evidence="3">The sequence shown here is derived from an EMBL/GenBank/DDBJ whole genome shotgun (WGS) entry which is preliminary data.</text>
</comment>
<feature type="region of interest" description="Disordered" evidence="2">
    <location>
        <begin position="1"/>
        <end position="30"/>
    </location>
</feature>